<feature type="binding site" evidence="6">
    <location>
        <begin position="99"/>
        <end position="102"/>
    </location>
    <ligand>
        <name>FMN</name>
        <dbReference type="ChEBI" id="CHEBI:58210"/>
    </ligand>
</feature>
<dbReference type="RefSeq" id="WP_113619002.1">
    <property type="nucleotide sequence ID" value="NZ_QFFJ01000002.1"/>
</dbReference>
<dbReference type="Pfam" id="PF02525">
    <property type="entry name" value="Flavodoxin_2"/>
    <property type="match status" value="1"/>
</dbReference>
<dbReference type="PANTHER" id="PTHR43741:SF4">
    <property type="entry name" value="FMN-DEPENDENT NADH:QUINONE OXIDOREDUCTASE"/>
    <property type="match status" value="1"/>
</dbReference>
<dbReference type="PANTHER" id="PTHR43741">
    <property type="entry name" value="FMN-DEPENDENT NADH-AZOREDUCTASE 1"/>
    <property type="match status" value="1"/>
</dbReference>
<keyword evidence="1 6" id="KW-0285">Flavoprotein</keyword>
<dbReference type="GO" id="GO:0016655">
    <property type="term" value="F:oxidoreductase activity, acting on NAD(P)H, quinone or similar compound as acceptor"/>
    <property type="evidence" value="ECO:0007669"/>
    <property type="project" value="InterPro"/>
</dbReference>
<comment type="subunit">
    <text evidence="6">Homodimer.</text>
</comment>
<comment type="similarity">
    <text evidence="6">Belongs to the azoreductase type 1 family.</text>
</comment>
<dbReference type="EMBL" id="QFFJ01000002">
    <property type="protein sequence ID" value="RBL90252.1"/>
    <property type="molecule type" value="Genomic_DNA"/>
</dbReference>
<dbReference type="GO" id="GO:0009055">
    <property type="term" value="F:electron transfer activity"/>
    <property type="evidence" value="ECO:0007669"/>
    <property type="project" value="UniProtKB-UniRule"/>
</dbReference>
<evidence type="ECO:0000256" key="6">
    <source>
        <dbReference type="HAMAP-Rule" id="MF_01216"/>
    </source>
</evidence>
<accession>A0A365XV63</accession>
<sequence>MTKKKTVLHIISSARENESYSKGLSLAIVDKLISRQEVDVVIERNLAKELPPFLHGNLIGAFYKDPRSVNEEERRLLEYADAVVNDVSNADILVLGTPMYNLGMSALLKAWIDQLVRVGVTYGFDENGMRKCNLNGKKVYLAIASGGKLEYWPKDYEFIASHVSAAFNAYVGATEVHTFRVEGTAMPGFQADYQKILESL</sequence>
<dbReference type="GO" id="GO:0010181">
    <property type="term" value="F:FMN binding"/>
    <property type="evidence" value="ECO:0007669"/>
    <property type="project" value="UniProtKB-UniRule"/>
</dbReference>
<evidence type="ECO:0000256" key="1">
    <source>
        <dbReference type="ARBA" id="ARBA00022630"/>
    </source>
</evidence>
<dbReference type="InterPro" id="IPR003680">
    <property type="entry name" value="Flavodoxin_fold"/>
</dbReference>
<proteinExistence type="inferred from homology"/>
<comment type="function">
    <text evidence="6">Also exhibits azoreductase activity. Catalyzes the reductive cleavage of the azo bond in aromatic azo compounds to the corresponding amines.</text>
</comment>
<keyword evidence="9" id="KW-1185">Reference proteome</keyword>
<comment type="function">
    <text evidence="6">Quinone reductase that provides resistance to thiol-specific stress caused by electrophilic quinones.</text>
</comment>
<name>A0A365XV63_9BACT</name>
<evidence type="ECO:0000256" key="3">
    <source>
        <dbReference type="ARBA" id="ARBA00023002"/>
    </source>
</evidence>
<dbReference type="HAMAP" id="MF_01216">
    <property type="entry name" value="Azoreductase_type1"/>
    <property type="match status" value="1"/>
</dbReference>
<evidence type="ECO:0000313" key="9">
    <source>
        <dbReference type="Proteomes" id="UP000253410"/>
    </source>
</evidence>
<reference evidence="8 9" key="1">
    <citation type="submission" date="2018-05" db="EMBL/GenBank/DDBJ databases">
        <title>Chitinophaga sp. K3CV102501T nov., isolated from isolated from a monsoon evergreen broad-leaved forest soil.</title>
        <authorList>
            <person name="Lv Y."/>
        </authorList>
    </citation>
    <scope>NUCLEOTIDE SEQUENCE [LARGE SCALE GENOMIC DNA]</scope>
    <source>
        <strain evidence="8 9">GDMCC 1.1325</strain>
    </source>
</reference>
<comment type="caution">
    <text evidence="6">Lacks conserved residue(s) required for the propagation of feature annotation.</text>
</comment>
<dbReference type="Gene3D" id="3.40.50.360">
    <property type="match status" value="1"/>
</dbReference>
<dbReference type="InterPro" id="IPR023048">
    <property type="entry name" value="NADH:quinone_OxRdtase_FMN_depd"/>
</dbReference>
<dbReference type="OrthoDB" id="9805013at2"/>
<evidence type="ECO:0000259" key="7">
    <source>
        <dbReference type="Pfam" id="PF02525"/>
    </source>
</evidence>
<comment type="cofactor">
    <cofactor evidence="6">
        <name>FMN</name>
        <dbReference type="ChEBI" id="CHEBI:58210"/>
    </cofactor>
    <text evidence="6">Binds 1 FMN per subunit.</text>
</comment>
<gene>
    <name evidence="6" type="primary">azoR</name>
    <name evidence="8" type="ORF">DF182_27695</name>
</gene>
<keyword evidence="3 6" id="KW-0560">Oxidoreductase</keyword>
<dbReference type="GO" id="GO:0016652">
    <property type="term" value="F:oxidoreductase activity, acting on NAD(P)H as acceptor"/>
    <property type="evidence" value="ECO:0007669"/>
    <property type="project" value="UniProtKB-UniRule"/>
</dbReference>
<dbReference type="InterPro" id="IPR029039">
    <property type="entry name" value="Flavoprotein-like_sf"/>
</dbReference>
<dbReference type="SUPFAM" id="SSF52218">
    <property type="entry name" value="Flavoproteins"/>
    <property type="match status" value="1"/>
</dbReference>
<dbReference type="AlphaFoldDB" id="A0A365XV63"/>
<evidence type="ECO:0000256" key="2">
    <source>
        <dbReference type="ARBA" id="ARBA00022643"/>
    </source>
</evidence>
<evidence type="ECO:0000256" key="5">
    <source>
        <dbReference type="ARBA" id="ARBA00048542"/>
    </source>
</evidence>
<evidence type="ECO:0000313" key="8">
    <source>
        <dbReference type="EMBL" id="RBL90252.1"/>
    </source>
</evidence>
<feature type="domain" description="Flavodoxin-like fold" evidence="7">
    <location>
        <begin position="5"/>
        <end position="195"/>
    </location>
</feature>
<feature type="binding site" evidence="6">
    <location>
        <begin position="19"/>
        <end position="21"/>
    </location>
    <ligand>
        <name>FMN</name>
        <dbReference type="ChEBI" id="CHEBI:58210"/>
    </ligand>
</feature>
<keyword evidence="4 6" id="KW-0520">NAD</keyword>
<evidence type="ECO:0000256" key="4">
    <source>
        <dbReference type="ARBA" id="ARBA00023027"/>
    </source>
</evidence>
<comment type="caution">
    <text evidence="8">The sequence shown here is derived from an EMBL/GenBank/DDBJ whole genome shotgun (WGS) entry which is preliminary data.</text>
</comment>
<dbReference type="Proteomes" id="UP000253410">
    <property type="component" value="Unassembled WGS sequence"/>
</dbReference>
<keyword evidence="2 6" id="KW-0288">FMN</keyword>
<dbReference type="InterPro" id="IPR050104">
    <property type="entry name" value="FMN-dep_NADH:Q_OxRdtase_AzoR1"/>
</dbReference>
<dbReference type="EC" id="1.6.5.-" evidence="6"/>
<protein>
    <recommendedName>
        <fullName evidence="6">FMN dependent NADH:quinone oxidoreductase</fullName>
        <ecNumber evidence="6">1.6.5.-</ecNumber>
    </recommendedName>
    <alternativeName>
        <fullName evidence="6">Azo-dye reductase</fullName>
    </alternativeName>
    <alternativeName>
        <fullName evidence="6">FMN-dependent NADH-azo compound oxidoreductase</fullName>
    </alternativeName>
    <alternativeName>
        <fullName evidence="6">FMN-dependent NADH-azoreductase</fullName>
        <ecNumber evidence="6">1.7.1.17</ecNumber>
    </alternativeName>
</protein>
<comment type="catalytic activity">
    <reaction evidence="5">
        <text>N,N-dimethyl-1,4-phenylenediamine + anthranilate + 2 NAD(+) = 2-(4-dimethylaminophenyl)diazenylbenzoate + 2 NADH + 2 H(+)</text>
        <dbReference type="Rhea" id="RHEA:55872"/>
        <dbReference type="ChEBI" id="CHEBI:15378"/>
        <dbReference type="ChEBI" id="CHEBI:15783"/>
        <dbReference type="ChEBI" id="CHEBI:16567"/>
        <dbReference type="ChEBI" id="CHEBI:57540"/>
        <dbReference type="ChEBI" id="CHEBI:57945"/>
        <dbReference type="ChEBI" id="CHEBI:71579"/>
        <dbReference type="EC" id="1.7.1.17"/>
    </reaction>
    <physiologicalReaction direction="right-to-left" evidence="5">
        <dbReference type="Rhea" id="RHEA:55874"/>
    </physiologicalReaction>
</comment>
<comment type="catalytic activity">
    <reaction evidence="6">
        <text>2 a quinone + NADH + H(+) = 2 a 1,4-benzosemiquinone + NAD(+)</text>
        <dbReference type="Rhea" id="RHEA:65952"/>
        <dbReference type="ChEBI" id="CHEBI:15378"/>
        <dbReference type="ChEBI" id="CHEBI:57540"/>
        <dbReference type="ChEBI" id="CHEBI:57945"/>
        <dbReference type="ChEBI" id="CHEBI:132124"/>
        <dbReference type="ChEBI" id="CHEBI:134225"/>
    </reaction>
</comment>
<feature type="binding site" evidence="6">
    <location>
        <position position="13"/>
    </location>
    <ligand>
        <name>FMN</name>
        <dbReference type="ChEBI" id="CHEBI:58210"/>
    </ligand>
</feature>
<dbReference type="EC" id="1.7.1.17" evidence="6"/>
<organism evidence="8 9">
    <name type="scientific">Chitinophaga flava</name>
    <dbReference type="NCBI Taxonomy" id="2259036"/>
    <lineage>
        <taxon>Bacteria</taxon>
        <taxon>Pseudomonadati</taxon>
        <taxon>Bacteroidota</taxon>
        <taxon>Chitinophagia</taxon>
        <taxon>Chitinophagales</taxon>
        <taxon>Chitinophagaceae</taxon>
        <taxon>Chitinophaga</taxon>
    </lineage>
</organism>